<accession>A0ACC1M513</accession>
<gene>
    <name evidence="1" type="primary">EFM4_2</name>
    <name evidence="1" type="ORF">IWW38_001910</name>
</gene>
<proteinExistence type="predicted"/>
<organism evidence="1 2">
    <name type="scientific">Coemansia aciculifera</name>
    <dbReference type="NCBI Taxonomy" id="417176"/>
    <lineage>
        <taxon>Eukaryota</taxon>
        <taxon>Fungi</taxon>
        <taxon>Fungi incertae sedis</taxon>
        <taxon>Zoopagomycota</taxon>
        <taxon>Kickxellomycotina</taxon>
        <taxon>Kickxellomycetes</taxon>
        <taxon>Kickxellales</taxon>
        <taxon>Kickxellaceae</taxon>
        <taxon>Coemansia</taxon>
    </lineage>
</organism>
<dbReference type="EC" id="3.1.4.54" evidence="1"/>
<sequence length="362" mass="40454">MDEEAEQLSGEALRLVLKQDKSHHVAHGRFANPWPSFGIMPFLTLIKHFIFNYDTRAAKQAVAAGRVPAVIPLDRTLVDGHTGRLQMTWLGHASLLVQVDGATVLCDPVFSQRCSPSQWLGPKRYTQPACHVKDLPDVIDVLIVSHNHYDHLDYNTLREVAERYPDIRVYTPLGNKPLLESIGFKAVYTADWWDEFQITVPGIDGEFTLACTPAQHMTARGILDRMATLWSSWVIKGPSDSRFFFSGDTGYSAVYDNKQSAKCPAFKQIGRVYGPFDLAAIAIGAYYPEIMFGGVHVNPEQAVRIHEDIRSKKSVGIHWGTFMLTAEPVDEPPIRLRCEMRARGHDENAFSVSSIGETTLSA</sequence>
<dbReference type="EMBL" id="JANBVB010000166">
    <property type="protein sequence ID" value="KAJ2896818.1"/>
    <property type="molecule type" value="Genomic_DNA"/>
</dbReference>
<evidence type="ECO:0000313" key="1">
    <source>
        <dbReference type="EMBL" id="KAJ2896818.1"/>
    </source>
</evidence>
<keyword evidence="1" id="KW-0378">Hydrolase</keyword>
<keyword evidence="2" id="KW-1185">Reference proteome</keyword>
<reference evidence="1" key="1">
    <citation type="submission" date="2022-07" db="EMBL/GenBank/DDBJ databases">
        <title>Phylogenomic reconstructions and comparative analyses of Kickxellomycotina fungi.</title>
        <authorList>
            <person name="Reynolds N.K."/>
            <person name="Stajich J.E."/>
            <person name="Barry K."/>
            <person name="Grigoriev I.V."/>
            <person name="Crous P."/>
            <person name="Smith M.E."/>
        </authorList>
    </citation>
    <scope>NUCLEOTIDE SEQUENCE</scope>
    <source>
        <strain evidence="1">CBS 190363</strain>
    </source>
</reference>
<protein>
    <submittedName>
        <fullName evidence="1">Protein-lysine N-methyltransferase efm4</fullName>
        <ecNumber evidence="1">3.1.4.54</ecNumber>
    </submittedName>
</protein>
<comment type="caution">
    <text evidence="1">The sequence shown here is derived from an EMBL/GenBank/DDBJ whole genome shotgun (WGS) entry which is preliminary data.</text>
</comment>
<dbReference type="Proteomes" id="UP001139981">
    <property type="component" value="Unassembled WGS sequence"/>
</dbReference>
<evidence type="ECO:0000313" key="2">
    <source>
        <dbReference type="Proteomes" id="UP001139981"/>
    </source>
</evidence>
<name>A0ACC1M513_9FUNG</name>